<name>A0A8S4REF8_9NEOP</name>
<keyword evidence="1" id="KW-0812">Transmembrane</keyword>
<evidence type="ECO:0000313" key="2">
    <source>
        <dbReference type="EMBL" id="CAH2235114.1"/>
    </source>
</evidence>
<evidence type="ECO:0000313" key="3">
    <source>
        <dbReference type="Proteomes" id="UP000838756"/>
    </source>
</evidence>
<gene>
    <name evidence="2" type="primary">jg7523</name>
    <name evidence="2" type="ORF">PAEG_LOCUS12794</name>
</gene>
<dbReference type="Proteomes" id="UP000838756">
    <property type="component" value="Unassembled WGS sequence"/>
</dbReference>
<feature type="transmembrane region" description="Helical" evidence="1">
    <location>
        <begin position="69"/>
        <end position="94"/>
    </location>
</feature>
<comment type="caution">
    <text evidence="2">The sequence shown here is derived from an EMBL/GenBank/DDBJ whole genome shotgun (WGS) entry which is preliminary data.</text>
</comment>
<dbReference type="AlphaFoldDB" id="A0A8S4REF8"/>
<keyword evidence="1" id="KW-1133">Transmembrane helix</keyword>
<proteinExistence type="predicted"/>
<accession>A0A8S4REF8</accession>
<keyword evidence="3" id="KW-1185">Reference proteome</keyword>
<evidence type="ECO:0000256" key="1">
    <source>
        <dbReference type="SAM" id="Phobius"/>
    </source>
</evidence>
<protein>
    <submittedName>
        <fullName evidence="2">Jg7523 protein</fullName>
    </submittedName>
</protein>
<organism evidence="2 3">
    <name type="scientific">Pararge aegeria aegeria</name>
    <dbReference type="NCBI Taxonomy" id="348720"/>
    <lineage>
        <taxon>Eukaryota</taxon>
        <taxon>Metazoa</taxon>
        <taxon>Ecdysozoa</taxon>
        <taxon>Arthropoda</taxon>
        <taxon>Hexapoda</taxon>
        <taxon>Insecta</taxon>
        <taxon>Pterygota</taxon>
        <taxon>Neoptera</taxon>
        <taxon>Endopterygota</taxon>
        <taxon>Lepidoptera</taxon>
        <taxon>Glossata</taxon>
        <taxon>Ditrysia</taxon>
        <taxon>Papilionoidea</taxon>
        <taxon>Nymphalidae</taxon>
        <taxon>Satyrinae</taxon>
        <taxon>Satyrini</taxon>
        <taxon>Parargina</taxon>
        <taxon>Pararge</taxon>
    </lineage>
</organism>
<dbReference type="EMBL" id="CAKXAJ010025112">
    <property type="protein sequence ID" value="CAH2235114.1"/>
    <property type="molecule type" value="Genomic_DNA"/>
</dbReference>
<keyword evidence="1" id="KW-0472">Membrane</keyword>
<sequence>MACAGKRSVGRPPTWWTDDIRRAAGSSPAARGPGPWILELPIKDLCPAVDVNDELMKDVLHLAHDFKVILGYICTNILLMPLVDLPYAVSALLWL</sequence>
<reference evidence="2" key="1">
    <citation type="submission" date="2022-03" db="EMBL/GenBank/DDBJ databases">
        <authorList>
            <person name="Lindestad O."/>
        </authorList>
    </citation>
    <scope>NUCLEOTIDE SEQUENCE</scope>
</reference>